<evidence type="ECO:0000256" key="4">
    <source>
        <dbReference type="ARBA" id="ARBA00022741"/>
    </source>
</evidence>
<dbReference type="AlphaFoldDB" id="A0A0L0DJE1"/>
<dbReference type="SMART" id="SM00562">
    <property type="entry name" value="NDK"/>
    <property type="match status" value="1"/>
</dbReference>
<feature type="binding site" evidence="7">
    <location>
        <position position="96"/>
    </location>
    <ligand>
        <name>ATP</name>
        <dbReference type="ChEBI" id="CHEBI:30616"/>
    </ligand>
</feature>
<dbReference type="PROSITE" id="PS51374">
    <property type="entry name" value="NDPK_LIKE"/>
    <property type="match status" value="1"/>
</dbReference>
<keyword evidence="5 9" id="KW-0418">Kinase</keyword>
<feature type="binding site" evidence="7">
    <location>
        <position position="107"/>
    </location>
    <ligand>
        <name>ATP</name>
        <dbReference type="ChEBI" id="CHEBI:30616"/>
    </ligand>
</feature>
<comment type="similarity">
    <text evidence="2 7 8">Belongs to the NDK family.</text>
</comment>
<dbReference type="GO" id="GO:0006183">
    <property type="term" value="P:GTP biosynthetic process"/>
    <property type="evidence" value="ECO:0007669"/>
    <property type="project" value="InterPro"/>
</dbReference>
<dbReference type="Pfam" id="PF00334">
    <property type="entry name" value="NDK"/>
    <property type="match status" value="1"/>
</dbReference>
<dbReference type="HAMAP" id="MF_00451">
    <property type="entry name" value="NDP_kinase"/>
    <property type="match status" value="1"/>
</dbReference>
<evidence type="ECO:0000259" key="10">
    <source>
        <dbReference type="SMART" id="SM00562"/>
    </source>
</evidence>
<name>A0A0L0DJE1_THETB</name>
<dbReference type="PRINTS" id="PR01243">
    <property type="entry name" value="NUCDPKINASE"/>
</dbReference>
<dbReference type="CDD" id="cd04413">
    <property type="entry name" value="NDPk_I"/>
    <property type="match status" value="1"/>
</dbReference>
<dbReference type="InterPro" id="IPR023005">
    <property type="entry name" value="Nucleoside_diP_kinase_AS"/>
</dbReference>
<dbReference type="InterPro" id="IPR001564">
    <property type="entry name" value="Nucleoside_diP_kinase"/>
</dbReference>
<feature type="domain" description="Nucleoside diphosphate kinase-like" evidence="10">
    <location>
        <begin position="6"/>
        <end position="143"/>
    </location>
</feature>
<feature type="binding site" evidence="7">
    <location>
        <position position="14"/>
    </location>
    <ligand>
        <name>ATP</name>
        <dbReference type="ChEBI" id="CHEBI:30616"/>
    </ligand>
</feature>
<comment type="cofactor">
    <cofactor evidence="1">
        <name>Mg(2+)</name>
        <dbReference type="ChEBI" id="CHEBI:18420"/>
    </cofactor>
</comment>
<evidence type="ECO:0000256" key="8">
    <source>
        <dbReference type="RuleBase" id="RU004011"/>
    </source>
</evidence>
<sequence length="154" mass="16746">MADSSAERTYVMIKPDGVARGLIGDVISRFENKGLQLVAMKLVQVTPEHAEKHYEDLKSKPFFAGLVEFITSGPVCAMVWKGPNAVRIGRLLVGATNPAEAAVGTVRGDLAADISRNIVHASDAVESANHEIALWFKDEEITSWDLPAAQWICE</sequence>
<keyword evidence="6 9" id="KW-0067">ATP-binding</keyword>
<reference evidence="11 12" key="1">
    <citation type="submission" date="2010-05" db="EMBL/GenBank/DDBJ databases">
        <title>The Genome Sequence of Thecamonas trahens ATCC 50062.</title>
        <authorList>
            <consortium name="The Broad Institute Genome Sequencing Platform"/>
            <person name="Russ C."/>
            <person name="Cuomo C."/>
            <person name="Shea T."/>
            <person name="Young S.K."/>
            <person name="Zeng Q."/>
            <person name="Koehrsen M."/>
            <person name="Haas B."/>
            <person name="Borodovsky M."/>
            <person name="Guigo R."/>
            <person name="Alvarado L."/>
            <person name="Berlin A."/>
            <person name="Bochicchio J."/>
            <person name="Borenstein D."/>
            <person name="Chapman S."/>
            <person name="Chen Z."/>
            <person name="Freedman E."/>
            <person name="Gellesch M."/>
            <person name="Goldberg J."/>
            <person name="Griggs A."/>
            <person name="Gujja S."/>
            <person name="Heilman E."/>
            <person name="Heiman D."/>
            <person name="Hepburn T."/>
            <person name="Howarth C."/>
            <person name="Jen D."/>
            <person name="Larson L."/>
            <person name="Mehta T."/>
            <person name="Park D."/>
            <person name="Pearson M."/>
            <person name="Roberts A."/>
            <person name="Saif S."/>
            <person name="Shenoy N."/>
            <person name="Sisk P."/>
            <person name="Stolte C."/>
            <person name="Sykes S."/>
            <person name="Thomson T."/>
            <person name="Walk T."/>
            <person name="White J."/>
            <person name="Yandava C."/>
            <person name="Burger G."/>
            <person name="Gray M.W."/>
            <person name="Holland P.W.H."/>
            <person name="King N."/>
            <person name="Lang F.B.F."/>
            <person name="Roger A.J."/>
            <person name="Ruiz-Trillo I."/>
            <person name="Lander E."/>
            <person name="Nusbaum C."/>
        </authorList>
    </citation>
    <scope>NUCLEOTIDE SEQUENCE [LARGE SCALE GENOMIC DNA]</scope>
    <source>
        <strain evidence="11 12">ATCC 50062</strain>
    </source>
</reference>
<dbReference type="GO" id="GO:0006228">
    <property type="term" value="P:UTP biosynthetic process"/>
    <property type="evidence" value="ECO:0007669"/>
    <property type="project" value="InterPro"/>
</dbReference>
<dbReference type="Gene3D" id="3.30.70.141">
    <property type="entry name" value="Nucleoside diphosphate kinase-like domain"/>
    <property type="match status" value="1"/>
</dbReference>
<dbReference type="eggNOG" id="KOG0888">
    <property type="taxonomic scope" value="Eukaryota"/>
</dbReference>
<dbReference type="STRING" id="461836.A0A0L0DJE1"/>
<dbReference type="PROSITE" id="PS00469">
    <property type="entry name" value="NDPK"/>
    <property type="match status" value="1"/>
</dbReference>
<protein>
    <recommendedName>
        <fullName evidence="9">Nucleoside diphosphate kinase</fullName>
        <ecNumber evidence="9">2.7.4.6</ecNumber>
    </recommendedName>
</protein>
<dbReference type="GeneID" id="25566858"/>
<evidence type="ECO:0000256" key="5">
    <source>
        <dbReference type="ARBA" id="ARBA00022777"/>
    </source>
</evidence>
<dbReference type="GO" id="GO:0004550">
    <property type="term" value="F:nucleoside diphosphate kinase activity"/>
    <property type="evidence" value="ECO:0007669"/>
    <property type="project" value="UniProtKB-EC"/>
</dbReference>
<feature type="binding site" evidence="7">
    <location>
        <position position="62"/>
    </location>
    <ligand>
        <name>ATP</name>
        <dbReference type="ChEBI" id="CHEBI:30616"/>
    </ligand>
</feature>
<dbReference type="FunFam" id="3.30.70.141:FF:000002">
    <property type="entry name" value="Nucleoside diphosphate kinase"/>
    <property type="match status" value="1"/>
</dbReference>
<dbReference type="PANTHER" id="PTHR11349">
    <property type="entry name" value="NUCLEOSIDE DIPHOSPHATE KINASE"/>
    <property type="match status" value="1"/>
</dbReference>
<dbReference type="GO" id="GO:0006241">
    <property type="term" value="P:CTP biosynthetic process"/>
    <property type="evidence" value="ECO:0007669"/>
    <property type="project" value="InterPro"/>
</dbReference>
<organism evidence="11 12">
    <name type="scientific">Thecamonas trahens ATCC 50062</name>
    <dbReference type="NCBI Taxonomy" id="461836"/>
    <lineage>
        <taxon>Eukaryota</taxon>
        <taxon>Apusozoa</taxon>
        <taxon>Apusomonadida</taxon>
        <taxon>Apusomonadidae</taxon>
        <taxon>Thecamonas</taxon>
    </lineage>
</organism>
<evidence type="ECO:0000256" key="6">
    <source>
        <dbReference type="ARBA" id="ARBA00022840"/>
    </source>
</evidence>
<dbReference type="SUPFAM" id="SSF54919">
    <property type="entry name" value="Nucleoside diphosphate kinase, NDK"/>
    <property type="match status" value="1"/>
</dbReference>
<evidence type="ECO:0000313" key="12">
    <source>
        <dbReference type="Proteomes" id="UP000054408"/>
    </source>
</evidence>
<dbReference type="RefSeq" id="XP_013755317.1">
    <property type="nucleotide sequence ID" value="XM_013899863.1"/>
</dbReference>
<keyword evidence="4 9" id="KW-0547">Nucleotide-binding</keyword>
<keyword evidence="3 9" id="KW-0808">Transferase</keyword>
<evidence type="ECO:0000313" key="11">
    <source>
        <dbReference type="EMBL" id="KNC52524.1"/>
    </source>
</evidence>
<dbReference type="GO" id="GO:0005524">
    <property type="term" value="F:ATP binding"/>
    <property type="evidence" value="ECO:0007669"/>
    <property type="project" value="UniProtKB-KW"/>
</dbReference>
<dbReference type="EC" id="2.7.4.6" evidence="9"/>
<proteinExistence type="inferred from homology"/>
<feature type="binding site" evidence="7">
    <location>
        <position position="117"/>
    </location>
    <ligand>
        <name>ATP</name>
        <dbReference type="ChEBI" id="CHEBI:30616"/>
    </ligand>
</feature>
<dbReference type="InterPro" id="IPR036850">
    <property type="entry name" value="NDK-like_dom_sf"/>
</dbReference>
<evidence type="ECO:0000256" key="1">
    <source>
        <dbReference type="ARBA" id="ARBA00001946"/>
    </source>
</evidence>
<dbReference type="OrthoDB" id="2162449at2759"/>
<dbReference type="Proteomes" id="UP000054408">
    <property type="component" value="Unassembled WGS sequence"/>
</dbReference>
<keyword evidence="12" id="KW-1185">Reference proteome</keyword>
<comment type="catalytic activity">
    <reaction evidence="9">
        <text>a 2'-deoxyribonucleoside 5'-diphosphate + ATP = a 2'-deoxyribonucleoside 5'-triphosphate + ADP</text>
        <dbReference type="Rhea" id="RHEA:44640"/>
        <dbReference type="ChEBI" id="CHEBI:30616"/>
        <dbReference type="ChEBI" id="CHEBI:61560"/>
        <dbReference type="ChEBI" id="CHEBI:73316"/>
        <dbReference type="ChEBI" id="CHEBI:456216"/>
        <dbReference type="EC" id="2.7.4.6"/>
    </reaction>
</comment>
<evidence type="ECO:0000256" key="9">
    <source>
        <dbReference type="RuleBase" id="RU004013"/>
    </source>
</evidence>
<dbReference type="OMA" id="HVFQSGW"/>
<dbReference type="InterPro" id="IPR034907">
    <property type="entry name" value="NDK-like_dom"/>
</dbReference>
<feature type="active site" description="Pros-phosphohistidine intermediate" evidence="7">
    <location>
        <position position="120"/>
    </location>
</feature>
<dbReference type="NCBIfam" id="NF001908">
    <property type="entry name" value="PRK00668.1"/>
    <property type="match status" value="1"/>
</dbReference>
<feature type="binding site" evidence="7">
    <location>
        <position position="90"/>
    </location>
    <ligand>
        <name>ATP</name>
        <dbReference type="ChEBI" id="CHEBI:30616"/>
    </ligand>
</feature>
<dbReference type="EMBL" id="GL349473">
    <property type="protein sequence ID" value="KNC52524.1"/>
    <property type="molecule type" value="Genomic_DNA"/>
</dbReference>
<gene>
    <name evidence="11" type="ORF">AMSG_08090</name>
</gene>
<accession>A0A0L0DJE1</accession>
<evidence type="ECO:0000256" key="2">
    <source>
        <dbReference type="ARBA" id="ARBA00008142"/>
    </source>
</evidence>
<evidence type="ECO:0000256" key="7">
    <source>
        <dbReference type="PROSITE-ProRule" id="PRU00706"/>
    </source>
</evidence>
<evidence type="ECO:0000256" key="3">
    <source>
        <dbReference type="ARBA" id="ARBA00022679"/>
    </source>
</evidence>